<keyword evidence="3 5" id="KW-1133">Transmembrane helix</keyword>
<keyword evidence="1" id="KW-1003">Cell membrane</keyword>
<sequence>MKGIEYAHLYSSIWGLVGLVVWTLSYFYIFKKSEIYLPHSADKNISPVRRLGLWLIGAVGWLLISYSLTQPRLPMGLAKNKIEVNDIFFVIDVSRSMLAEDFKPNRLEVAKDKIGEFIALRPTDRIGLIIFSEKAFTLLPLSTDLKLIQEMVKEIKVGGMLGSGTNIGDALGLAVARGAQSLAKSKVIILITDGVSNVGFLTPLQAAEEAKKQDIKVYTIGIGGKRDAKIPYGKNIFGRKRYQTIPGGSIDFKTLEGIAKVTNAKSFAAQDGEVLKDVLSEIEKLERSEIDSSAKVIYKEIYLKYLALGVLLLCFSEFTRRFYFKEGVV</sequence>
<keyword evidence="4 5" id="KW-0472">Membrane</keyword>
<feature type="transmembrane region" description="Helical" evidence="5">
    <location>
        <begin position="12"/>
        <end position="30"/>
    </location>
</feature>
<dbReference type="PANTHER" id="PTHR22550">
    <property type="entry name" value="SPORE GERMINATION PROTEIN"/>
    <property type="match status" value="1"/>
</dbReference>
<accession>A0A1Y5F1M5</accession>
<protein>
    <recommendedName>
        <fullName evidence="6">VWFA domain-containing protein</fullName>
    </recommendedName>
</protein>
<dbReference type="SMART" id="SM00327">
    <property type="entry name" value="VWA"/>
    <property type="match status" value="1"/>
</dbReference>
<dbReference type="PANTHER" id="PTHR22550:SF5">
    <property type="entry name" value="LEUCINE ZIPPER PROTEIN 4"/>
    <property type="match status" value="1"/>
</dbReference>
<dbReference type="Gene3D" id="3.40.50.410">
    <property type="entry name" value="von Willebrand factor, type A domain"/>
    <property type="match status" value="1"/>
</dbReference>
<organism evidence="7 8">
    <name type="scientific">Halobacteriovorax marinus</name>
    <dbReference type="NCBI Taxonomy" id="97084"/>
    <lineage>
        <taxon>Bacteria</taxon>
        <taxon>Pseudomonadati</taxon>
        <taxon>Bdellovibrionota</taxon>
        <taxon>Bacteriovoracia</taxon>
        <taxon>Bacteriovoracales</taxon>
        <taxon>Halobacteriovoraceae</taxon>
        <taxon>Halobacteriovorax</taxon>
    </lineage>
</organism>
<feature type="domain" description="VWFA" evidence="6">
    <location>
        <begin position="86"/>
        <end position="282"/>
    </location>
</feature>
<dbReference type="InterPro" id="IPR002035">
    <property type="entry name" value="VWF_A"/>
</dbReference>
<evidence type="ECO:0000313" key="8">
    <source>
        <dbReference type="Proteomes" id="UP000196531"/>
    </source>
</evidence>
<evidence type="ECO:0000256" key="1">
    <source>
        <dbReference type="ARBA" id="ARBA00022475"/>
    </source>
</evidence>
<dbReference type="Pfam" id="PF00092">
    <property type="entry name" value="VWA"/>
    <property type="match status" value="1"/>
</dbReference>
<evidence type="ECO:0000256" key="3">
    <source>
        <dbReference type="ARBA" id="ARBA00022989"/>
    </source>
</evidence>
<comment type="caution">
    <text evidence="7">The sequence shown here is derived from an EMBL/GenBank/DDBJ whole genome shotgun (WGS) entry which is preliminary data.</text>
</comment>
<dbReference type="EMBL" id="MAAO01000016">
    <property type="protein sequence ID" value="OUR93049.1"/>
    <property type="molecule type" value="Genomic_DNA"/>
</dbReference>
<evidence type="ECO:0000256" key="5">
    <source>
        <dbReference type="SAM" id="Phobius"/>
    </source>
</evidence>
<evidence type="ECO:0000313" key="7">
    <source>
        <dbReference type="EMBL" id="OUR93049.1"/>
    </source>
</evidence>
<name>A0A1Y5F1M5_9BACT</name>
<keyword evidence="2 5" id="KW-0812">Transmembrane</keyword>
<dbReference type="InterPro" id="IPR036465">
    <property type="entry name" value="vWFA_dom_sf"/>
</dbReference>
<dbReference type="AlphaFoldDB" id="A0A1Y5F1M5"/>
<dbReference type="InterPro" id="IPR050768">
    <property type="entry name" value="UPF0353/GerABKA_families"/>
</dbReference>
<dbReference type="Proteomes" id="UP000196531">
    <property type="component" value="Unassembled WGS sequence"/>
</dbReference>
<feature type="transmembrane region" description="Helical" evidence="5">
    <location>
        <begin position="51"/>
        <end position="69"/>
    </location>
</feature>
<gene>
    <name evidence="7" type="ORF">A9Q84_21330</name>
</gene>
<proteinExistence type="predicted"/>
<dbReference type="PROSITE" id="PS50234">
    <property type="entry name" value="VWFA"/>
    <property type="match status" value="1"/>
</dbReference>
<evidence type="ECO:0000256" key="2">
    <source>
        <dbReference type="ARBA" id="ARBA00022692"/>
    </source>
</evidence>
<reference evidence="8" key="1">
    <citation type="journal article" date="2017" name="Proc. Natl. Acad. Sci. U.S.A.">
        <title>Simulation of Deepwater Horizon oil plume reveals substrate specialization within a complex community of hydrocarbon-degraders.</title>
        <authorList>
            <person name="Hu P."/>
            <person name="Dubinsky E.A."/>
            <person name="Probst A.J."/>
            <person name="Wang J."/>
            <person name="Sieber C.M.K."/>
            <person name="Tom L.M."/>
            <person name="Gardinali P."/>
            <person name="Banfield J.F."/>
            <person name="Atlas R.M."/>
            <person name="Andersen G.L."/>
        </authorList>
    </citation>
    <scope>NUCLEOTIDE SEQUENCE [LARGE SCALE GENOMIC DNA]</scope>
</reference>
<dbReference type="SUPFAM" id="SSF53300">
    <property type="entry name" value="vWA-like"/>
    <property type="match status" value="1"/>
</dbReference>
<evidence type="ECO:0000259" key="6">
    <source>
        <dbReference type="PROSITE" id="PS50234"/>
    </source>
</evidence>
<evidence type="ECO:0000256" key="4">
    <source>
        <dbReference type="ARBA" id="ARBA00023136"/>
    </source>
</evidence>